<dbReference type="EMBL" id="JAATJV010253100">
    <property type="protein sequence ID" value="MBZ3875578.1"/>
    <property type="molecule type" value="Genomic_DNA"/>
</dbReference>
<name>A0AA41STC3_SCICA</name>
<dbReference type="InterPro" id="IPR025663">
    <property type="entry name" value="AKAP_28"/>
</dbReference>
<dbReference type="Pfam" id="PF14469">
    <property type="entry name" value="AKAP28"/>
    <property type="match status" value="1"/>
</dbReference>
<dbReference type="InterPro" id="IPR053084">
    <property type="entry name" value="AKAP"/>
</dbReference>
<dbReference type="Proteomes" id="UP001166674">
    <property type="component" value="Unassembled WGS sequence"/>
</dbReference>
<reference evidence="1" key="1">
    <citation type="submission" date="2020-03" db="EMBL/GenBank/DDBJ databases">
        <title>Studies in the Genomics of Life Span.</title>
        <authorList>
            <person name="Glass D."/>
        </authorList>
    </citation>
    <scope>NUCLEOTIDE SEQUENCE</scope>
    <source>
        <strain evidence="1">SUZIE</strain>
        <tissue evidence="1">Muscle</tissue>
    </source>
</reference>
<dbReference type="PANTHER" id="PTHR35075:SF1">
    <property type="entry name" value="A-KINASE ANCHOR PROTEIN 14"/>
    <property type="match status" value="1"/>
</dbReference>
<protein>
    <submittedName>
        <fullName evidence="1">A-kinase anchor protein 14</fullName>
    </submittedName>
</protein>
<sequence>MDYVVMRDPNTKYSRGTWEYQSRWVHYTEFIKKEELNHSIRYIYCVRWSIPTAQVPIPRVSAAAYFTIKITKTKPPVSSFVLCSLQ</sequence>
<evidence type="ECO:0000313" key="2">
    <source>
        <dbReference type="Proteomes" id="UP001166674"/>
    </source>
</evidence>
<comment type="caution">
    <text evidence="1">The sequence shown here is derived from an EMBL/GenBank/DDBJ whole genome shotgun (WGS) entry which is preliminary data.</text>
</comment>
<evidence type="ECO:0000313" key="1">
    <source>
        <dbReference type="EMBL" id="MBZ3875578.1"/>
    </source>
</evidence>
<organism evidence="1 2">
    <name type="scientific">Sciurus carolinensis</name>
    <name type="common">Eastern gray squirrel</name>
    <dbReference type="NCBI Taxonomy" id="30640"/>
    <lineage>
        <taxon>Eukaryota</taxon>
        <taxon>Metazoa</taxon>
        <taxon>Chordata</taxon>
        <taxon>Craniata</taxon>
        <taxon>Vertebrata</taxon>
        <taxon>Euteleostomi</taxon>
        <taxon>Mammalia</taxon>
        <taxon>Eutheria</taxon>
        <taxon>Euarchontoglires</taxon>
        <taxon>Glires</taxon>
        <taxon>Rodentia</taxon>
        <taxon>Sciuromorpha</taxon>
        <taxon>Sciuridae</taxon>
        <taxon>Sciurinae</taxon>
        <taxon>Sciurini</taxon>
        <taxon>Sciurus</taxon>
    </lineage>
</organism>
<accession>A0AA41STC3</accession>
<keyword evidence="2" id="KW-1185">Reference proteome</keyword>
<dbReference type="GO" id="GO:0034237">
    <property type="term" value="F:protein kinase A regulatory subunit binding"/>
    <property type="evidence" value="ECO:0007669"/>
    <property type="project" value="TreeGrafter"/>
</dbReference>
<dbReference type="PANTHER" id="PTHR35075">
    <property type="entry name" value="A-KINASE ANCHOR PROTEIN 14"/>
    <property type="match status" value="1"/>
</dbReference>
<proteinExistence type="predicted"/>
<dbReference type="GO" id="GO:0005952">
    <property type="term" value="C:cAMP-dependent protein kinase complex"/>
    <property type="evidence" value="ECO:0007669"/>
    <property type="project" value="TreeGrafter"/>
</dbReference>
<gene>
    <name evidence="1" type="ORF">SUZIE_133640</name>
</gene>
<dbReference type="AlphaFoldDB" id="A0AA41STC3"/>